<dbReference type="EMBL" id="WHPC01000007">
    <property type="protein sequence ID" value="MPV36155.1"/>
    <property type="molecule type" value="Genomic_DNA"/>
</dbReference>
<evidence type="ECO:0000313" key="2">
    <source>
        <dbReference type="EMBL" id="MPV36155.1"/>
    </source>
</evidence>
<comment type="caution">
    <text evidence="2">The sequence shown here is derived from an EMBL/GenBank/DDBJ whole genome shotgun (WGS) entry which is preliminary data.</text>
</comment>
<feature type="transmembrane region" description="Helical" evidence="1">
    <location>
        <begin position="160"/>
        <end position="180"/>
    </location>
</feature>
<keyword evidence="1" id="KW-0812">Transmembrane</keyword>
<feature type="transmembrane region" description="Helical" evidence="1">
    <location>
        <begin position="62"/>
        <end position="80"/>
    </location>
</feature>
<proteinExistence type="predicted"/>
<feature type="transmembrane region" description="Helical" evidence="1">
    <location>
        <begin position="33"/>
        <end position="50"/>
    </location>
</feature>
<keyword evidence="3" id="KW-1185">Reference proteome</keyword>
<name>A0A6N7EHN5_9MICO</name>
<dbReference type="OrthoDB" id="3579456at2"/>
<keyword evidence="1" id="KW-1133">Transmembrane helix</keyword>
<evidence type="ECO:0008006" key="4">
    <source>
        <dbReference type="Google" id="ProtNLM"/>
    </source>
</evidence>
<dbReference type="RefSeq" id="WP_152815028.1">
    <property type="nucleotide sequence ID" value="NZ_WHPC01000007.1"/>
</dbReference>
<protein>
    <recommendedName>
        <fullName evidence="4">FUSC family protein</fullName>
    </recommendedName>
</protein>
<feature type="transmembrane region" description="Helical" evidence="1">
    <location>
        <begin position="87"/>
        <end position="104"/>
    </location>
</feature>
<reference evidence="2 3" key="1">
    <citation type="submission" date="2019-10" db="EMBL/GenBank/DDBJ databases">
        <title>Georgenia wutianyii sp. nov. and Georgenia yuyongxinii sp. nov. isolated from plateau pika (Ochotona curzoniae) in the Qinghai-Tibet plateau of China.</title>
        <authorList>
            <person name="Tian Z."/>
        </authorList>
    </citation>
    <scope>NUCLEOTIDE SEQUENCE [LARGE SCALE GENOMIC DNA]</scope>
    <source>
        <strain evidence="2 3">JCM 19765</strain>
    </source>
</reference>
<keyword evidence="1" id="KW-0472">Membrane</keyword>
<feature type="transmembrane region" description="Helical" evidence="1">
    <location>
        <begin position="110"/>
        <end position="128"/>
    </location>
</feature>
<organism evidence="2 3">
    <name type="scientific">Georgenia subflava</name>
    <dbReference type="NCBI Taxonomy" id="1622177"/>
    <lineage>
        <taxon>Bacteria</taxon>
        <taxon>Bacillati</taxon>
        <taxon>Actinomycetota</taxon>
        <taxon>Actinomycetes</taxon>
        <taxon>Micrococcales</taxon>
        <taxon>Bogoriellaceae</taxon>
        <taxon>Georgenia</taxon>
    </lineage>
</organism>
<dbReference type="Proteomes" id="UP000437709">
    <property type="component" value="Unassembled WGS sequence"/>
</dbReference>
<evidence type="ECO:0000313" key="3">
    <source>
        <dbReference type="Proteomes" id="UP000437709"/>
    </source>
</evidence>
<accession>A0A6N7EHN5</accession>
<evidence type="ECO:0000256" key="1">
    <source>
        <dbReference type="SAM" id="Phobius"/>
    </source>
</evidence>
<dbReference type="AlphaFoldDB" id="A0A6N7EHN5"/>
<sequence>MTAVAIKGTEIIHSEPVRRQGRILRAWVRHPRVALAIRGALAASIAWYLARFLPEPMSEYPYYAPLGAVIATTFTLAGSVRESLQAVAAIAIGGTIAYVGDLVAVESSPVTVAAVVALGVLAAGWGRLGSMASWVPTAALFTLIIGGGEAFYIWVYGGLIFLGGAIGIAINAIFPSLPLAPLWDAIEDIRNALADQLDELADGLDHDEPPDTDQWKGRSHDLAAVRREMRSALQDSNDARRGNLRAKRHLDELQRQRRHADSLDRVALLVADATDLVTTEENAGREQLALGRELRPPAARALRALAEALRSVENDAADEDAVAETRAALNDLTDAIDRSRTSAPGGGIMAAGSLAVAIRRCLDQVPGTGN</sequence>
<gene>
    <name evidence="2" type="ORF">GB881_03690</name>
</gene>